<proteinExistence type="predicted"/>
<dbReference type="EMBL" id="AP035882">
    <property type="protein sequence ID" value="BFP50117.1"/>
    <property type="molecule type" value="Genomic_DNA"/>
</dbReference>
<organism evidence="1">
    <name type="scientific">Kitasatospora sp. CMC57</name>
    <dbReference type="NCBI Taxonomy" id="3231513"/>
    <lineage>
        <taxon>Bacteria</taxon>
        <taxon>Bacillati</taxon>
        <taxon>Actinomycetota</taxon>
        <taxon>Actinomycetes</taxon>
        <taxon>Kitasatosporales</taxon>
        <taxon>Streptomycetaceae</taxon>
        <taxon>Kitasatospora</taxon>
    </lineage>
</organism>
<gene>
    <name evidence="1" type="ORF">KCMC57_64850</name>
</gene>
<keyword evidence="1" id="KW-0614">Plasmid</keyword>
<dbReference type="AlphaFoldDB" id="A0AB33K5T5"/>
<accession>A0AB33K5T5</accession>
<sequence length="148" mass="15797">MTQPLDLAPIRARHRAATPGDWYLQPNHGPNFVSSEVNGYERGVGALDFGSEDNTGAMADRAFVLAAHTDMGQLLAEVTRLRAIDKQETLRAELATARQRAELAEARLAAVLALLPADPAEDINASWIPLRHIRAALNLPAPAAGSAG</sequence>
<name>A0AB33K5T5_9ACTN</name>
<geneLocation type="plasmid" evidence="1">
    <name>pCMC57_01</name>
</geneLocation>
<dbReference type="KEGG" id="kic:KCMC57_64850"/>
<evidence type="ECO:0000313" key="1">
    <source>
        <dbReference type="EMBL" id="BFP50117.1"/>
    </source>
</evidence>
<dbReference type="RefSeq" id="WP_407992353.1">
    <property type="nucleotide sequence ID" value="NZ_AP035882.1"/>
</dbReference>
<reference evidence="1" key="1">
    <citation type="submission" date="2024-07" db="EMBL/GenBank/DDBJ databases">
        <title>Complete genome sequences of cellulolytic bacteria, Kitasatospora sp. CMC57 and Streptomyces sp. CMC78, isolated from Japanese agricultural soil.</title>
        <authorList>
            <person name="Hashimoto T."/>
            <person name="Ito M."/>
            <person name="Iwamoto M."/>
            <person name="Fukahori D."/>
            <person name="Shoda T."/>
            <person name="Sakoda M."/>
            <person name="Morohoshi T."/>
            <person name="Mitsuboshi M."/>
            <person name="Nishizawa T."/>
        </authorList>
    </citation>
    <scope>NUCLEOTIDE SEQUENCE</scope>
    <source>
        <strain evidence="1">CMC57</strain>
        <plasmid evidence="1">pCMC57_01</plasmid>
    </source>
</reference>
<protein>
    <submittedName>
        <fullName evidence="1">Uncharacterized protein</fullName>
    </submittedName>
</protein>